<accession>A0A0D0AL63</accession>
<dbReference type="InParanoid" id="A0A0D0AL63"/>
<organism evidence="1 2">
    <name type="scientific">Suillus luteus UH-Slu-Lm8-n1</name>
    <dbReference type="NCBI Taxonomy" id="930992"/>
    <lineage>
        <taxon>Eukaryota</taxon>
        <taxon>Fungi</taxon>
        <taxon>Dikarya</taxon>
        <taxon>Basidiomycota</taxon>
        <taxon>Agaricomycotina</taxon>
        <taxon>Agaricomycetes</taxon>
        <taxon>Agaricomycetidae</taxon>
        <taxon>Boletales</taxon>
        <taxon>Suillineae</taxon>
        <taxon>Suillaceae</taxon>
        <taxon>Suillus</taxon>
    </lineage>
</organism>
<reference evidence="1 2" key="1">
    <citation type="submission" date="2014-04" db="EMBL/GenBank/DDBJ databases">
        <authorList>
            <consortium name="DOE Joint Genome Institute"/>
            <person name="Kuo A."/>
            <person name="Ruytinx J."/>
            <person name="Rineau F."/>
            <person name="Colpaert J."/>
            <person name="Kohler A."/>
            <person name="Nagy L.G."/>
            <person name="Floudas D."/>
            <person name="Copeland A."/>
            <person name="Barry K.W."/>
            <person name="Cichocki N."/>
            <person name="Veneault-Fourrey C."/>
            <person name="LaButti K."/>
            <person name="Lindquist E.A."/>
            <person name="Lipzen A."/>
            <person name="Lundell T."/>
            <person name="Morin E."/>
            <person name="Murat C."/>
            <person name="Sun H."/>
            <person name="Tunlid A."/>
            <person name="Henrissat B."/>
            <person name="Grigoriev I.V."/>
            <person name="Hibbett D.S."/>
            <person name="Martin F."/>
            <person name="Nordberg H.P."/>
            <person name="Cantor M.N."/>
            <person name="Hua S.X."/>
        </authorList>
    </citation>
    <scope>NUCLEOTIDE SEQUENCE [LARGE SCALE GENOMIC DNA]</scope>
    <source>
        <strain evidence="1 2">UH-Slu-Lm8-n1</strain>
    </source>
</reference>
<reference evidence="2" key="2">
    <citation type="submission" date="2015-01" db="EMBL/GenBank/DDBJ databases">
        <title>Evolutionary Origins and Diversification of the Mycorrhizal Mutualists.</title>
        <authorList>
            <consortium name="DOE Joint Genome Institute"/>
            <consortium name="Mycorrhizal Genomics Consortium"/>
            <person name="Kohler A."/>
            <person name="Kuo A."/>
            <person name="Nagy L.G."/>
            <person name="Floudas D."/>
            <person name="Copeland A."/>
            <person name="Barry K.W."/>
            <person name="Cichocki N."/>
            <person name="Veneault-Fourrey C."/>
            <person name="LaButti K."/>
            <person name="Lindquist E.A."/>
            <person name="Lipzen A."/>
            <person name="Lundell T."/>
            <person name="Morin E."/>
            <person name="Murat C."/>
            <person name="Riley R."/>
            <person name="Ohm R."/>
            <person name="Sun H."/>
            <person name="Tunlid A."/>
            <person name="Henrissat B."/>
            <person name="Grigoriev I.V."/>
            <person name="Hibbett D.S."/>
            <person name="Martin F."/>
        </authorList>
    </citation>
    <scope>NUCLEOTIDE SEQUENCE [LARGE SCALE GENOMIC DNA]</scope>
    <source>
        <strain evidence="2">UH-Slu-Lm8-n1</strain>
    </source>
</reference>
<dbReference type="EMBL" id="KN835369">
    <property type="protein sequence ID" value="KIK38874.1"/>
    <property type="molecule type" value="Genomic_DNA"/>
</dbReference>
<keyword evidence="2" id="KW-1185">Reference proteome</keyword>
<gene>
    <name evidence="1" type="ORF">CY34DRAFT_808898</name>
</gene>
<sequence>MTSEIKFERKLVIDYYISQVVIGEISLTQNPDATPLLHRKTNAEPKLQCSGGVVRCGSESGGKFLFKCSRTRKPNRIFPNFDRRCVEQACNKTRA</sequence>
<proteinExistence type="predicted"/>
<protein>
    <submittedName>
        <fullName evidence="1">Uncharacterized protein</fullName>
    </submittedName>
</protein>
<dbReference type="Proteomes" id="UP000054485">
    <property type="component" value="Unassembled WGS sequence"/>
</dbReference>
<name>A0A0D0AL63_9AGAM</name>
<evidence type="ECO:0000313" key="2">
    <source>
        <dbReference type="Proteomes" id="UP000054485"/>
    </source>
</evidence>
<dbReference type="HOGENOM" id="CLU_2374192_0_0_1"/>
<dbReference type="AlphaFoldDB" id="A0A0D0AL63"/>
<evidence type="ECO:0000313" key="1">
    <source>
        <dbReference type="EMBL" id="KIK38874.1"/>
    </source>
</evidence>